<accession>A0A0F9BMN1</accession>
<reference evidence="1" key="1">
    <citation type="journal article" date="2015" name="Nature">
        <title>Complex archaea that bridge the gap between prokaryotes and eukaryotes.</title>
        <authorList>
            <person name="Spang A."/>
            <person name="Saw J.H."/>
            <person name="Jorgensen S.L."/>
            <person name="Zaremba-Niedzwiedzka K."/>
            <person name="Martijn J."/>
            <person name="Lind A.E."/>
            <person name="van Eijk R."/>
            <person name="Schleper C."/>
            <person name="Guy L."/>
            <person name="Ettema T.J."/>
        </authorList>
    </citation>
    <scope>NUCLEOTIDE SEQUENCE</scope>
</reference>
<evidence type="ECO:0000313" key="1">
    <source>
        <dbReference type="EMBL" id="KKL23124.1"/>
    </source>
</evidence>
<dbReference type="EMBL" id="LAZR01037091">
    <property type="protein sequence ID" value="KKL23124.1"/>
    <property type="molecule type" value="Genomic_DNA"/>
</dbReference>
<gene>
    <name evidence="1" type="ORF">LCGC14_2428520</name>
</gene>
<organism evidence="1">
    <name type="scientific">marine sediment metagenome</name>
    <dbReference type="NCBI Taxonomy" id="412755"/>
    <lineage>
        <taxon>unclassified sequences</taxon>
        <taxon>metagenomes</taxon>
        <taxon>ecological metagenomes</taxon>
    </lineage>
</organism>
<dbReference type="AlphaFoldDB" id="A0A0F9BMN1"/>
<name>A0A0F9BMN1_9ZZZZ</name>
<proteinExistence type="predicted"/>
<protein>
    <submittedName>
        <fullName evidence="1">Uncharacterized protein</fullName>
    </submittedName>
</protein>
<sequence>MIQATTMSLPVADKQETRNIEEFTPDEITEQHGRNVWGATFGRGAGVVPGTKAGAVQLTGQTWCYRGPDTAWRHTFLRAV</sequence>
<comment type="caution">
    <text evidence="1">The sequence shown here is derived from an EMBL/GenBank/DDBJ whole genome shotgun (WGS) entry which is preliminary data.</text>
</comment>